<dbReference type="InterPro" id="IPR007348">
    <property type="entry name" value="CopC_dom"/>
</dbReference>
<evidence type="ECO:0000256" key="1">
    <source>
        <dbReference type="ARBA" id="ARBA00004418"/>
    </source>
</evidence>
<dbReference type="GO" id="GO:0005507">
    <property type="term" value="F:copper ion binding"/>
    <property type="evidence" value="ECO:0007669"/>
    <property type="project" value="InterPro"/>
</dbReference>
<comment type="similarity">
    <text evidence="2">Belongs to the CopC family.</text>
</comment>
<dbReference type="GO" id="GO:0006825">
    <property type="term" value="P:copper ion transport"/>
    <property type="evidence" value="ECO:0007669"/>
    <property type="project" value="InterPro"/>
</dbReference>
<comment type="subcellular location">
    <subcellularLocation>
        <location evidence="1">Periplasm</location>
    </subcellularLocation>
</comment>
<gene>
    <name evidence="9" type="primary">copC</name>
    <name evidence="9" type="ORF">GJ698_25865</name>
</gene>
<dbReference type="Proteomes" id="UP000439986">
    <property type="component" value="Unassembled WGS sequence"/>
</dbReference>
<dbReference type="GO" id="GO:0046688">
    <property type="term" value="P:response to copper ion"/>
    <property type="evidence" value="ECO:0007669"/>
    <property type="project" value="InterPro"/>
</dbReference>
<accession>A0A844DDZ9</accession>
<evidence type="ECO:0000256" key="2">
    <source>
        <dbReference type="ARBA" id="ARBA00010509"/>
    </source>
</evidence>
<feature type="chain" id="PRO_5032411881" evidence="7">
    <location>
        <begin position="25"/>
        <end position="121"/>
    </location>
</feature>
<dbReference type="InterPro" id="IPR014756">
    <property type="entry name" value="Ig_E-set"/>
</dbReference>
<evidence type="ECO:0000256" key="3">
    <source>
        <dbReference type="ARBA" id="ARBA00022723"/>
    </source>
</evidence>
<dbReference type="GO" id="GO:0005886">
    <property type="term" value="C:plasma membrane"/>
    <property type="evidence" value="ECO:0007669"/>
    <property type="project" value="TreeGrafter"/>
</dbReference>
<dbReference type="AlphaFoldDB" id="A0A844DDZ9"/>
<dbReference type="GO" id="GO:0042597">
    <property type="term" value="C:periplasmic space"/>
    <property type="evidence" value="ECO:0007669"/>
    <property type="project" value="UniProtKB-SubCell"/>
</dbReference>
<dbReference type="InterPro" id="IPR032694">
    <property type="entry name" value="CopC/D"/>
</dbReference>
<sequence>MSRLVRALSLAVLANIAVAGHAWAHAHLKAAAPAEQAAVASPAGLDLTFSESVNQSFSGIRLTGPDQQEVKLEAASLADGGKTLKAPLAAKLAPGVYTVDWHVLSVDGHKTSGTYRFTVKP</sequence>
<dbReference type="PANTHER" id="PTHR34820:SF4">
    <property type="entry name" value="INNER MEMBRANE PROTEIN YEBZ"/>
    <property type="match status" value="1"/>
</dbReference>
<keyword evidence="5" id="KW-0574">Periplasm</keyword>
<proteinExistence type="inferred from homology"/>
<evidence type="ECO:0000313" key="9">
    <source>
        <dbReference type="EMBL" id="MRW87502.1"/>
    </source>
</evidence>
<evidence type="ECO:0000313" key="10">
    <source>
        <dbReference type="Proteomes" id="UP000439986"/>
    </source>
</evidence>
<keyword evidence="10" id="KW-1185">Reference proteome</keyword>
<evidence type="ECO:0000256" key="4">
    <source>
        <dbReference type="ARBA" id="ARBA00022729"/>
    </source>
</evidence>
<evidence type="ECO:0000256" key="7">
    <source>
        <dbReference type="SAM" id="SignalP"/>
    </source>
</evidence>
<dbReference type="Pfam" id="PF04234">
    <property type="entry name" value="CopC"/>
    <property type="match status" value="1"/>
</dbReference>
<protein>
    <submittedName>
        <fullName evidence="9">Copper homeostasis periplasmic binding protein CopC</fullName>
    </submittedName>
</protein>
<reference evidence="9 10" key="1">
    <citation type="submission" date="2019-11" db="EMBL/GenBank/DDBJ databases">
        <title>Novel species isolated from a subtropical stream in China.</title>
        <authorList>
            <person name="Lu H."/>
        </authorList>
    </citation>
    <scope>NUCLEOTIDE SEQUENCE [LARGE SCALE GENOMIC DNA]</scope>
    <source>
        <strain evidence="9 10">FT26W</strain>
    </source>
</reference>
<evidence type="ECO:0000256" key="5">
    <source>
        <dbReference type="ARBA" id="ARBA00022764"/>
    </source>
</evidence>
<dbReference type="Gene3D" id="2.60.40.1220">
    <property type="match status" value="1"/>
</dbReference>
<keyword evidence="3" id="KW-0479">Metal-binding</keyword>
<dbReference type="SUPFAM" id="SSF81296">
    <property type="entry name" value="E set domains"/>
    <property type="match status" value="1"/>
</dbReference>
<feature type="domain" description="CopC" evidence="8">
    <location>
        <begin position="25"/>
        <end position="119"/>
    </location>
</feature>
<dbReference type="RefSeq" id="WP_154360745.1">
    <property type="nucleotide sequence ID" value="NZ_WKJL01000028.1"/>
</dbReference>
<organism evidence="9 10">
    <name type="scientific">Duganella aquatilis</name>
    <dbReference type="NCBI Taxonomy" id="2666082"/>
    <lineage>
        <taxon>Bacteria</taxon>
        <taxon>Pseudomonadati</taxon>
        <taxon>Pseudomonadota</taxon>
        <taxon>Betaproteobacteria</taxon>
        <taxon>Burkholderiales</taxon>
        <taxon>Oxalobacteraceae</taxon>
        <taxon>Telluria group</taxon>
        <taxon>Duganella</taxon>
    </lineage>
</organism>
<comment type="caution">
    <text evidence="9">The sequence shown here is derived from an EMBL/GenBank/DDBJ whole genome shotgun (WGS) entry which is preliminary data.</text>
</comment>
<dbReference type="PANTHER" id="PTHR34820">
    <property type="entry name" value="INNER MEMBRANE PROTEIN YEBZ"/>
    <property type="match status" value="1"/>
</dbReference>
<keyword evidence="4 7" id="KW-0732">Signal</keyword>
<dbReference type="EMBL" id="WKJL01000028">
    <property type="protein sequence ID" value="MRW87502.1"/>
    <property type="molecule type" value="Genomic_DNA"/>
</dbReference>
<dbReference type="NCBIfam" id="NF033814">
    <property type="entry name" value="copper_CopC"/>
    <property type="match status" value="1"/>
</dbReference>
<feature type="signal peptide" evidence="7">
    <location>
        <begin position="1"/>
        <end position="24"/>
    </location>
</feature>
<keyword evidence="6" id="KW-0186">Copper</keyword>
<evidence type="ECO:0000256" key="6">
    <source>
        <dbReference type="ARBA" id="ARBA00023008"/>
    </source>
</evidence>
<name>A0A844DDZ9_9BURK</name>
<evidence type="ECO:0000259" key="8">
    <source>
        <dbReference type="Pfam" id="PF04234"/>
    </source>
</evidence>
<dbReference type="InterPro" id="IPR014755">
    <property type="entry name" value="Cu-Rt/internalin_Ig-like"/>
</dbReference>
<dbReference type="InterPro" id="IPR047685">
    <property type="entry name" value="CopC-like"/>
</dbReference>